<evidence type="ECO:0000256" key="2">
    <source>
        <dbReference type="SAM" id="Phobius"/>
    </source>
</evidence>
<organism evidence="4 5">
    <name type="scientific">Lachnospira eligens</name>
    <dbReference type="NCBI Taxonomy" id="39485"/>
    <lineage>
        <taxon>Bacteria</taxon>
        <taxon>Bacillati</taxon>
        <taxon>Bacillota</taxon>
        <taxon>Clostridia</taxon>
        <taxon>Lachnospirales</taxon>
        <taxon>Lachnospiraceae</taxon>
        <taxon>Lachnospira</taxon>
    </lineage>
</organism>
<sequence length="258" mass="28274">MKHRKTFRIDKLFGLATLVCLLVITLMVYNDFFKDTVSEGNVIGKETESETRTSGYLNDNKNVESKGASSKAVVCLDPSKGGKDTGVSSSGRKEKDINLEMALDIKSKLESDGIEVVMTRTSDRDVTDEERVKICNSSKVYICVSLRMNSYNADTSVSGAESYIHTTKPVEAAELSRIILKSMEKSTGIKNRGVKTGTVADAKDNYYINAHSKCTSTVIDMGFITNVSDLKKVTTDKTKTAQAIADGIKDYLKQAGLY</sequence>
<proteinExistence type="predicted"/>
<dbReference type="Proteomes" id="UP000095621">
    <property type="component" value="Unassembled WGS sequence"/>
</dbReference>
<evidence type="ECO:0000313" key="5">
    <source>
        <dbReference type="Proteomes" id="UP000095621"/>
    </source>
</evidence>
<feature type="domain" description="MurNAc-LAA" evidence="3">
    <location>
        <begin position="132"/>
        <end position="249"/>
    </location>
</feature>
<dbReference type="GO" id="GO:0009253">
    <property type="term" value="P:peptidoglycan catabolic process"/>
    <property type="evidence" value="ECO:0007669"/>
    <property type="project" value="InterPro"/>
</dbReference>
<dbReference type="EC" id="3.5.1.28" evidence="4"/>
<keyword evidence="2" id="KW-1133">Transmembrane helix</keyword>
<dbReference type="Gene3D" id="3.40.630.40">
    <property type="entry name" value="Zn-dependent exopeptidases"/>
    <property type="match status" value="1"/>
</dbReference>
<dbReference type="RefSeq" id="WP_055215474.1">
    <property type="nucleotide sequence ID" value="NZ_CZBU01000003.1"/>
</dbReference>
<dbReference type="InterPro" id="IPR050695">
    <property type="entry name" value="N-acetylmuramoyl_amidase_3"/>
</dbReference>
<dbReference type="CDD" id="cd02696">
    <property type="entry name" value="MurNAc-LAA"/>
    <property type="match status" value="1"/>
</dbReference>
<dbReference type="EMBL" id="CZBU01000003">
    <property type="protein sequence ID" value="CUQ77007.1"/>
    <property type="molecule type" value="Genomic_DNA"/>
</dbReference>
<dbReference type="Pfam" id="PF01520">
    <property type="entry name" value="Amidase_3"/>
    <property type="match status" value="1"/>
</dbReference>
<protein>
    <submittedName>
        <fullName evidence="4">N-acetylmuramoyl-L-alanine amidase LytC</fullName>
        <ecNumber evidence="4">3.5.1.28</ecNumber>
    </submittedName>
</protein>
<evidence type="ECO:0000259" key="3">
    <source>
        <dbReference type="SMART" id="SM00646"/>
    </source>
</evidence>
<dbReference type="OrthoDB" id="43070at2"/>
<dbReference type="GO" id="GO:0030288">
    <property type="term" value="C:outer membrane-bounded periplasmic space"/>
    <property type="evidence" value="ECO:0007669"/>
    <property type="project" value="TreeGrafter"/>
</dbReference>
<feature type="transmembrane region" description="Helical" evidence="2">
    <location>
        <begin position="12"/>
        <end position="29"/>
    </location>
</feature>
<keyword evidence="1 4" id="KW-0378">Hydrolase</keyword>
<gene>
    <name evidence="4" type="primary">lytC</name>
    <name evidence="4" type="ORF">ERS852490_01347</name>
</gene>
<keyword evidence="2" id="KW-0472">Membrane</keyword>
<name>A0A174YTY6_9FIRM</name>
<evidence type="ECO:0000313" key="4">
    <source>
        <dbReference type="EMBL" id="CUQ77007.1"/>
    </source>
</evidence>
<dbReference type="SUPFAM" id="SSF53187">
    <property type="entry name" value="Zn-dependent exopeptidases"/>
    <property type="match status" value="1"/>
</dbReference>
<accession>A0A174YTY6</accession>
<dbReference type="PANTHER" id="PTHR30404">
    <property type="entry name" value="N-ACETYLMURAMOYL-L-ALANINE AMIDASE"/>
    <property type="match status" value="1"/>
</dbReference>
<dbReference type="AlphaFoldDB" id="A0A174YTY6"/>
<dbReference type="GO" id="GO:0008745">
    <property type="term" value="F:N-acetylmuramoyl-L-alanine amidase activity"/>
    <property type="evidence" value="ECO:0007669"/>
    <property type="project" value="UniProtKB-EC"/>
</dbReference>
<evidence type="ECO:0000256" key="1">
    <source>
        <dbReference type="ARBA" id="ARBA00022801"/>
    </source>
</evidence>
<dbReference type="SMART" id="SM00646">
    <property type="entry name" value="Ami_3"/>
    <property type="match status" value="1"/>
</dbReference>
<dbReference type="InterPro" id="IPR002508">
    <property type="entry name" value="MurNAc-LAA_cat"/>
</dbReference>
<reference evidence="4 5" key="1">
    <citation type="submission" date="2015-09" db="EMBL/GenBank/DDBJ databases">
        <authorList>
            <consortium name="Pathogen Informatics"/>
        </authorList>
    </citation>
    <scope>NUCLEOTIDE SEQUENCE [LARGE SCALE GENOMIC DNA]</scope>
    <source>
        <strain evidence="4 5">2789STDY5834875</strain>
    </source>
</reference>
<keyword evidence="2" id="KW-0812">Transmembrane</keyword>
<dbReference type="PANTHER" id="PTHR30404:SF0">
    <property type="entry name" value="N-ACETYLMURAMOYL-L-ALANINE AMIDASE AMIC"/>
    <property type="match status" value="1"/>
</dbReference>